<sequence>MPTLFSFLLRALLLAAGLVMAAAVACVFVLLMALWFVRAAWCRLTGRPVSPFVMGAGPRAAFDEMMRRAQAQPASRTPRADAAAGVRRPLVDVTDVEPK</sequence>
<dbReference type="EMBL" id="JADDIV010000004">
    <property type="protein sequence ID" value="MBE7369165.1"/>
    <property type="molecule type" value="Genomic_DNA"/>
</dbReference>
<keyword evidence="2" id="KW-1133">Transmembrane helix</keyword>
<feature type="region of interest" description="Disordered" evidence="1">
    <location>
        <begin position="71"/>
        <end position="99"/>
    </location>
</feature>
<dbReference type="Proteomes" id="UP000806285">
    <property type="component" value="Unassembled WGS sequence"/>
</dbReference>
<comment type="caution">
    <text evidence="3">The sequence shown here is derived from an EMBL/GenBank/DDBJ whole genome shotgun (WGS) entry which is preliminary data.</text>
</comment>
<keyword evidence="4" id="KW-1185">Reference proteome</keyword>
<feature type="transmembrane region" description="Helical" evidence="2">
    <location>
        <begin position="12"/>
        <end position="37"/>
    </location>
</feature>
<organism evidence="3 4">
    <name type="scientific">Ramlibacter pallidus</name>
    <dbReference type="NCBI Taxonomy" id="2780087"/>
    <lineage>
        <taxon>Bacteria</taxon>
        <taxon>Pseudomonadati</taxon>
        <taxon>Pseudomonadota</taxon>
        <taxon>Betaproteobacteria</taxon>
        <taxon>Burkholderiales</taxon>
        <taxon>Comamonadaceae</taxon>
        <taxon>Ramlibacter</taxon>
    </lineage>
</organism>
<evidence type="ECO:0000256" key="1">
    <source>
        <dbReference type="SAM" id="MobiDB-lite"/>
    </source>
</evidence>
<protein>
    <submittedName>
        <fullName evidence="3">Uncharacterized protein</fullName>
    </submittedName>
</protein>
<evidence type="ECO:0000313" key="4">
    <source>
        <dbReference type="Proteomes" id="UP000806285"/>
    </source>
</evidence>
<proteinExistence type="predicted"/>
<accession>A0ABR9S6M6</accession>
<evidence type="ECO:0000256" key="2">
    <source>
        <dbReference type="SAM" id="Phobius"/>
    </source>
</evidence>
<name>A0ABR9S6M6_9BURK</name>
<evidence type="ECO:0000313" key="3">
    <source>
        <dbReference type="EMBL" id="MBE7369165.1"/>
    </source>
</evidence>
<reference evidence="3 4" key="1">
    <citation type="submission" date="2020-10" db="EMBL/GenBank/DDBJ databases">
        <title>Ramlibacter sp. HM2 16S ribosomal RNA gene Genome sequencing and assembly.</title>
        <authorList>
            <person name="Kang M."/>
        </authorList>
    </citation>
    <scope>NUCLEOTIDE SEQUENCE [LARGE SCALE GENOMIC DNA]</scope>
    <source>
        <strain evidence="3 4">HM2</strain>
    </source>
</reference>
<keyword evidence="2" id="KW-0812">Transmembrane</keyword>
<gene>
    <name evidence="3" type="ORF">IM787_16500</name>
</gene>
<dbReference type="RefSeq" id="WP_193677763.1">
    <property type="nucleotide sequence ID" value="NZ_JADDIV010000004.1"/>
</dbReference>
<keyword evidence="2" id="KW-0472">Membrane</keyword>